<gene>
    <name evidence="2" type="ORF">NDU88_001710</name>
</gene>
<protein>
    <submittedName>
        <fullName evidence="2">Uncharacterized protein</fullName>
    </submittedName>
</protein>
<proteinExistence type="predicted"/>
<dbReference type="EMBL" id="JANPWB010000014">
    <property type="protein sequence ID" value="KAJ1096575.1"/>
    <property type="molecule type" value="Genomic_DNA"/>
</dbReference>
<comment type="caution">
    <text evidence="2">The sequence shown here is derived from an EMBL/GenBank/DDBJ whole genome shotgun (WGS) entry which is preliminary data.</text>
</comment>
<dbReference type="AlphaFoldDB" id="A0AAV7M8Y8"/>
<name>A0AAV7M8Y8_PLEWA</name>
<dbReference type="Proteomes" id="UP001066276">
    <property type="component" value="Chromosome 10"/>
</dbReference>
<sequence length="108" mass="11433">MSGIYTLEPPRLGENLPGALSNEGLKRARVSLGRGQFIPKTSACQQKQKVTESSDRRAADRALNGSLTRKGLAEAVRERSASFRGDGRGCRRATGLGLAGVGYVDVAS</sequence>
<evidence type="ECO:0000256" key="1">
    <source>
        <dbReference type="SAM" id="MobiDB-lite"/>
    </source>
</evidence>
<reference evidence="2" key="1">
    <citation type="journal article" date="2022" name="bioRxiv">
        <title>Sequencing and chromosome-scale assembly of the giantPleurodeles waltlgenome.</title>
        <authorList>
            <person name="Brown T."/>
            <person name="Elewa A."/>
            <person name="Iarovenko S."/>
            <person name="Subramanian E."/>
            <person name="Araus A.J."/>
            <person name="Petzold A."/>
            <person name="Susuki M."/>
            <person name="Suzuki K.-i.T."/>
            <person name="Hayashi T."/>
            <person name="Toyoda A."/>
            <person name="Oliveira C."/>
            <person name="Osipova E."/>
            <person name="Leigh N.D."/>
            <person name="Simon A."/>
            <person name="Yun M.H."/>
        </authorList>
    </citation>
    <scope>NUCLEOTIDE SEQUENCE</scope>
    <source>
        <strain evidence="2">20211129_DDA</strain>
        <tissue evidence="2">Liver</tissue>
    </source>
</reference>
<evidence type="ECO:0000313" key="3">
    <source>
        <dbReference type="Proteomes" id="UP001066276"/>
    </source>
</evidence>
<keyword evidence="3" id="KW-1185">Reference proteome</keyword>
<feature type="compositionally biased region" description="Basic and acidic residues" evidence="1">
    <location>
        <begin position="49"/>
        <end position="60"/>
    </location>
</feature>
<feature type="region of interest" description="Disordered" evidence="1">
    <location>
        <begin position="41"/>
        <end position="64"/>
    </location>
</feature>
<organism evidence="2 3">
    <name type="scientific">Pleurodeles waltl</name>
    <name type="common">Iberian ribbed newt</name>
    <dbReference type="NCBI Taxonomy" id="8319"/>
    <lineage>
        <taxon>Eukaryota</taxon>
        <taxon>Metazoa</taxon>
        <taxon>Chordata</taxon>
        <taxon>Craniata</taxon>
        <taxon>Vertebrata</taxon>
        <taxon>Euteleostomi</taxon>
        <taxon>Amphibia</taxon>
        <taxon>Batrachia</taxon>
        <taxon>Caudata</taxon>
        <taxon>Salamandroidea</taxon>
        <taxon>Salamandridae</taxon>
        <taxon>Pleurodelinae</taxon>
        <taxon>Pleurodeles</taxon>
    </lineage>
</organism>
<evidence type="ECO:0000313" key="2">
    <source>
        <dbReference type="EMBL" id="KAJ1096575.1"/>
    </source>
</evidence>
<accession>A0AAV7M8Y8</accession>